<keyword evidence="5" id="KW-1185">Reference proteome</keyword>
<dbReference type="AlphaFoldDB" id="A0A2H5N019"/>
<comment type="similarity">
    <text evidence="1">Belongs to the amino acid-polyamine-organocation (APC) superfamily. Cationic amino acid transporter (CAT) (TC 2.A.3.3) family.</text>
</comment>
<organism evidence="4 5">
    <name type="scientific">Citrus unshiu</name>
    <name type="common">Satsuma mandarin</name>
    <name type="synonym">Citrus nobilis var. unshiu</name>
    <dbReference type="NCBI Taxonomy" id="55188"/>
    <lineage>
        <taxon>Eukaryota</taxon>
        <taxon>Viridiplantae</taxon>
        <taxon>Streptophyta</taxon>
        <taxon>Embryophyta</taxon>
        <taxon>Tracheophyta</taxon>
        <taxon>Spermatophyta</taxon>
        <taxon>Magnoliopsida</taxon>
        <taxon>eudicotyledons</taxon>
        <taxon>Gunneridae</taxon>
        <taxon>Pentapetalae</taxon>
        <taxon>rosids</taxon>
        <taxon>malvids</taxon>
        <taxon>Sapindales</taxon>
        <taxon>Rutaceae</taxon>
        <taxon>Aurantioideae</taxon>
        <taxon>Citrus</taxon>
    </lineage>
</organism>
<dbReference type="Gene3D" id="1.20.1740.10">
    <property type="entry name" value="Amino acid/polyamine transporter I"/>
    <property type="match status" value="1"/>
</dbReference>
<dbReference type="PANTHER" id="PTHR43243">
    <property type="entry name" value="INNER MEMBRANE TRANSPORTER YGJI-RELATED"/>
    <property type="match status" value="1"/>
</dbReference>
<evidence type="ECO:0000313" key="4">
    <source>
        <dbReference type="EMBL" id="GAY33569.1"/>
    </source>
</evidence>
<comment type="caution">
    <text evidence="4">The sequence shown here is derived from an EMBL/GenBank/DDBJ whole genome shotgun (WGS) entry which is preliminary data.</text>
</comment>
<dbReference type="EMBL" id="BDQV01001546">
    <property type="protein sequence ID" value="GAY33569.1"/>
    <property type="molecule type" value="Genomic_DNA"/>
</dbReference>
<feature type="region of interest" description="Disordered" evidence="3">
    <location>
        <begin position="1"/>
        <end position="24"/>
    </location>
</feature>
<protein>
    <submittedName>
        <fullName evidence="4">Uncharacterized protein</fullName>
    </submittedName>
</protein>
<dbReference type="GO" id="GO:0015171">
    <property type="term" value="F:amino acid transmembrane transporter activity"/>
    <property type="evidence" value="ECO:0007669"/>
    <property type="project" value="TreeGrafter"/>
</dbReference>
<dbReference type="Proteomes" id="UP000236630">
    <property type="component" value="Unassembled WGS sequence"/>
</dbReference>
<gene>
    <name evidence="4" type="ORF">CUMW_275570</name>
</gene>
<evidence type="ECO:0000256" key="1">
    <source>
        <dbReference type="ARBA" id="ARBA00008572"/>
    </source>
</evidence>
<sequence length="107" mass="12326">MEETQPVNETQVREQLKTGPARARKKPGWLKDFVLTQHLGLEHIFLLERLLESIQDRHSPFRFLIAGIASAFSAFCYAELASRWPSAGSAYHYSYIYVEEGVRWLIG</sequence>
<evidence type="ECO:0000256" key="3">
    <source>
        <dbReference type="SAM" id="MobiDB-lite"/>
    </source>
</evidence>
<evidence type="ECO:0000256" key="2">
    <source>
        <dbReference type="ARBA" id="ARBA00022448"/>
    </source>
</evidence>
<name>A0A2H5N019_CITUN</name>
<reference evidence="4 5" key="1">
    <citation type="journal article" date="2017" name="Front. Genet.">
        <title>Draft sequencing of the heterozygous diploid genome of Satsuma (Citrus unshiu Marc.) using a hybrid assembly approach.</title>
        <authorList>
            <person name="Shimizu T."/>
            <person name="Tanizawa Y."/>
            <person name="Mochizuki T."/>
            <person name="Nagasaki H."/>
            <person name="Yoshioka T."/>
            <person name="Toyoda A."/>
            <person name="Fujiyama A."/>
            <person name="Kaminuma E."/>
            <person name="Nakamura Y."/>
        </authorList>
    </citation>
    <scope>NUCLEOTIDE SEQUENCE [LARGE SCALE GENOMIC DNA]</scope>
    <source>
        <strain evidence="5">cv. Miyagawa wase</strain>
    </source>
</reference>
<accession>A0A2H5N019</accession>
<dbReference type="STRING" id="55188.A0A2H5N019"/>
<feature type="compositionally biased region" description="Polar residues" evidence="3">
    <location>
        <begin position="1"/>
        <end position="10"/>
    </location>
</feature>
<dbReference type="PANTHER" id="PTHR43243:SF4">
    <property type="entry name" value="CATIONIC AMINO ACID TRANSPORTER 4"/>
    <property type="match status" value="1"/>
</dbReference>
<evidence type="ECO:0000313" key="5">
    <source>
        <dbReference type="Proteomes" id="UP000236630"/>
    </source>
</evidence>
<proteinExistence type="inferred from homology"/>
<keyword evidence="2" id="KW-0813">Transport</keyword>